<accession>A0AAN4KQW9</accession>
<gene>
    <name evidence="1" type="ORF">BTCBT_002944</name>
</gene>
<dbReference type="RefSeq" id="WP_000487995.1">
    <property type="nucleotide sequence ID" value="NZ_ARXZ02000004.1"/>
</dbReference>
<name>A0AAN4KQW9_BACTU</name>
<reference evidence="1 2" key="1">
    <citation type="journal article" date="2013" name="Genome Announc.">
        <title>Draft Genome Sequence of Bacillus thuringiensis var. thuringiensis Strain T01-328, a Brazilian Isolate That Produces a Soluble Pesticide Protein, Cry1Ia.</title>
        <authorList>
            <person name="Varani A.M."/>
            <person name="Lemos M.V."/>
            <person name="Fernandes C.C."/>
            <person name="Lemos E.G."/>
            <person name="Alves E.C."/>
            <person name="Desiderio J.A."/>
        </authorList>
    </citation>
    <scope>NUCLEOTIDE SEQUENCE [LARGE SCALE GENOMIC DNA]</scope>
    <source>
        <strain evidence="1 2">T01-328</strain>
    </source>
</reference>
<comment type="caution">
    <text evidence="1">The sequence shown here is derived from an EMBL/GenBank/DDBJ whole genome shotgun (WGS) entry which is preliminary data.</text>
</comment>
<evidence type="ECO:0000313" key="1">
    <source>
        <dbReference type="EMBL" id="ERI01356.1"/>
    </source>
</evidence>
<dbReference type="AlphaFoldDB" id="A0AAN4KQW9"/>
<dbReference type="Proteomes" id="UP000013487">
    <property type="component" value="Unassembled WGS sequence"/>
</dbReference>
<organism evidence="1 2">
    <name type="scientific">Bacillus thuringiensis T01-328</name>
    <dbReference type="NCBI Taxonomy" id="1324966"/>
    <lineage>
        <taxon>Bacteria</taxon>
        <taxon>Bacillati</taxon>
        <taxon>Bacillota</taxon>
        <taxon>Bacilli</taxon>
        <taxon>Bacillales</taxon>
        <taxon>Bacillaceae</taxon>
        <taxon>Bacillus</taxon>
        <taxon>Bacillus cereus group</taxon>
    </lineage>
</organism>
<proteinExistence type="predicted"/>
<evidence type="ECO:0000313" key="2">
    <source>
        <dbReference type="Proteomes" id="UP000013487"/>
    </source>
</evidence>
<dbReference type="EMBL" id="ARXZ02000004">
    <property type="protein sequence ID" value="ERI01356.1"/>
    <property type="molecule type" value="Genomic_DNA"/>
</dbReference>
<protein>
    <submittedName>
        <fullName evidence="1">Uncharacterized protein</fullName>
    </submittedName>
</protein>
<sequence length="40" mass="5000">MFQVYTYINGIKYYTNYDTEKECDDYAKAEKWDVYWVTKL</sequence>